<dbReference type="Gene3D" id="2.60.20.10">
    <property type="entry name" value="Crystallins"/>
    <property type="match status" value="1"/>
</dbReference>
<feature type="domain" description="Beta/gamma crystallin 'Greek key'" evidence="8">
    <location>
        <begin position="372"/>
        <end position="413"/>
    </location>
</feature>
<dbReference type="InterPro" id="IPR017853">
    <property type="entry name" value="GH"/>
</dbReference>
<evidence type="ECO:0000313" key="11">
    <source>
        <dbReference type="Proteomes" id="UP000199072"/>
    </source>
</evidence>
<reference evidence="10 11" key="1">
    <citation type="submission" date="2016-10" db="EMBL/GenBank/DDBJ databases">
        <authorList>
            <person name="de Groot N.N."/>
        </authorList>
    </citation>
    <scope>NUCLEOTIDE SEQUENCE [LARGE SCALE GENOMIC DNA]</scope>
    <source>
        <strain evidence="10 11">47C3B</strain>
    </source>
</reference>
<protein>
    <submittedName>
        <fullName evidence="10">Glycosyl hydrolases family 18</fullName>
    </submittedName>
</protein>
<feature type="domain" description="GH18" evidence="9">
    <location>
        <begin position="58"/>
        <end position="314"/>
    </location>
</feature>
<dbReference type="InterPro" id="IPR001064">
    <property type="entry name" value="Beta/gamma_crystallin"/>
</dbReference>
<evidence type="ECO:0000256" key="1">
    <source>
        <dbReference type="ARBA" id="ARBA00009646"/>
    </source>
</evidence>
<dbReference type="SUPFAM" id="SSF51445">
    <property type="entry name" value="(Trans)glycosidases"/>
    <property type="match status" value="1"/>
</dbReference>
<evidence type="ECO:0000256" key="3">
    <source>
        <dbReference type="ARBA" id="ARBA00022801"/>
    </source>
</evidence>
<dbReference type="RefSeq" id="WP_205411186.1">
    <property type="nucleotide sequence ID" value="NZ_FNAI01000002.1"/>
</dbReference>
<keyword evidence="7" id="KW-0732">Signal</keyword>
<evidence type="ECO:0000259" key="9">
    <source>
        <dbReference type="PROSITE" id="PS51910"/>
    </source>
</evidence>
<dbReference type="InterPro" id="IPR001579">
    <property type="entry name" value="Glyco_hydro_18_chit_AS"/>
</dbReference>
<dbReference type="Proteomes" id="UP000199072">
    <property type="component" value="Unassembled WGS sequence"/>
</dbReference>
<comment type="similarity">
    <text evidence="1">Belongs to the beta/gamma-crystallin family.</text>
</comment>
<dbReference type="InterPro" id="IPR001223">
    <property type="entry name" value="Glyco_hydro18_cat"/>
</dbReference>
<organism evidence="10 11">
    <name type="scientific">Mucilaginibacter pineti</name>
    <dbReference type="NCBI Taxonomy" id="1391627"/>
    <lineage>
        <taxon>Bacteria</taxon>
        <taxon>Pseudomonadati</taxon>
        <taxon>Bacteroidota</taxon>
        <taxon>Sphingobacteriia</taxon>
        <taxon>Sphingobacteriales</taxon>
        <taxon>Sphingobacteriaceae</taxon>
        <taxon>Mucilaginibacter</taxon>
    </lineage>
</organism>
<feature type="signal peptide" evidence="7">
    <location>
        <begin position="1"/>
        <end position="28"/>
    </location>
</feature>
<dbReference type="InterPro" id="IPR011024">
    <property type="entry name" value="G_crystallin-like"/>
</dbReference>
<dbReference type="STRING" id="1391627.SAMN05216464_1022"/>
<dbReference type="SUPFAM" id="SSF49695">
    <property type="entry name" value="gamma-Crystallin-like"/>
    <property type="match status" value="1"/>
</dbReference>
<dbReference type="AlphaFoldDB" id="A0A1G6W0F7"/>
<dbReference type="PROSITE" id="PS50915">
    <property type="entry name" value="CRYSTALLIN_BETA_GAMMA"/>
    <property type="match status" value="1"/>
</dbReference>
<keyword evidence="2" id="KW-0677">Repeat</keyword>
<dbReference type="GO" id="GO:0005975">
    <property type="term" value="P:carbohydrate metabolic process"/>
    <property type="evidence" value="ECO:0007669"/>
    <property type="project" value="InterPro"/>
</dbReference>
<dbReference type="PROSITE" id="PS01095">
    <property type="entry name" value="GH18_1"/>
    <property type="match status" value="1"/>
</dbReference>
<dbReference type="NCBIfam" id="NF045482">
    <property type="entry name" value="Endoglyc_H"/>
    <property type="match status" value="1"/>
</dbReference>
<comment type="similarity">
    <text evidence="6">Belongs to the glycosyl hydrolase 18 family.</text>
</comment>
<evidence type="ECO:0000256" key="2">
    <source>
        <dbReference type="ARBA" id="ARBA00022737"/>
    </source>
</evidence>
<dbReference type="GO" id="GO:0004553">
    <property type="term" value="F:hydrolase activity, hydrolyzing O-glycosyl compounds"/>
    <property type="evidence" value="ECO:0007669"/>
    <property type="project" value="InterPro"/>
</dbReference>
<evidence type="ECO:0000259" key="8">
    <source>
        <dbReference type="PROSITE" id="PS50915"/>
    </source>
</evidence>
<proteinExistence type="inferred from homology"/>
<dbReference type="PROSITE" id="PS51910">
    <property type="entry name" value="GH18_2"/>
    <property type="match status" value="1"/>
</dbReference>
<gene>
    <name evidence="10" type="ORF">SAMN05216464_1022</name>
</gene>
<name>A0A1G6W0F7_9SPHI</name>
<evidence type="ECO:0000313" key="10">
    <source>
        <dbReference type="EMBL" id="SDD59299.1"/>
    </source>
</evidence>
<feature type="chain" id="PRO_5011660571" evidence="7">
    <location>
        <begin position="29"/>
        <end position="413"/>
    </location>
</feature>
<keyword evidence="3 5" id="KW-0378">Hydrolase</keyword>
<evidence type="ECO:0000256" key="5">
    <source>
        <dbReference type="RuleBase" id="RU000489"/>
    </source>
</evidence>
<dbReference type="Pfam" id="PF00704">
    <property type="entry name" value="Glyco_hydro_18"/>
    <property type="match status" value="1"/>
</dbReference>
<evidence type="ECO:0000256" key="4">
    <source>
        <dbReference type="ARBA" id="ARBA00023295"/>
    </source>
</evidence>
<dbReference type="Gene3D" id="3.20.20.80">
    <property type="entry name" value="Glycosidases"/>
    <property type="match status" value="1"/>
</dbReference>
<sequence length="413" mass="44156">MRKQLTVTVSRNLVALFGLAMLYTTACKKTEAPLPNPAVDAAAAKSKLQTNAIGHSGPKGVCYVEVNNNDIRNVGNYTLASGQQLFDIAIIFAANINYNTTTQKAELFFNTQVTNVLSNQTTYIRPLQAKGIKVLLSILGNHQGAGITNFPTQQAAADYAQLLANAVNTYGLDGIDFDDEYADYGTNGTGQPNSSSFVYLVTALRTLLPNKIISFYFYGPAASRLSFNGVTVGSKVNYSWNAIYGTYSVPSVPGLSAANLGPAAIDIQSTSSGTAASLATQTVSNNYGIYLYYNLPNVDSHTYLTSVSNNLYSQATVFNATGTQTGVNFFQDANYLGAANGTLPKGNYTLSQLQAYGFINDWASSVKIPAGWTVTMYSDDNFTGNSWVLTSSNSNFTTLSPNANDVVSSVKIN</sequence>
<evidence type="ECO:0000256" key="7">
    <source>
        <dbReference type="SAM" id="SignalP"/>
    </source>
</evidence>
<dbReference type="InterPro" id="IPR054861">
    <property type="entry name" value="Endoglyc_H"/>
</dbReference>
<keyword evidence="11" id="KW-1185">Reference proteome</keyword>
<dbReference type="EMBL" id="FNAI01000002">
    <property type="protein sequence ID" value="SDD59299.1"/>
    <property type="molecule type" value="Genomic_DNA"/>
</dbReference>
<keyword evidence="4 5" id="KW-0326">Glycosidase</keyword>
<accession>A0A1G6W0F7</accession>
<evidence type="ECO:0000256" key="6">
    <source>
        <dbReference type="RuleBase" id="RU004453"/>
    </source>
</evidence>